<dbReference type="InterPro" id="IPR015102">
    <property type="entry name" value="Tscrpt_reg_HTH_FeoC"/>
</dbReference>
<evidence type="ECO:0000259" key="1">
    <source>
        <dbReference type="Pfam" id="PF09012"/>
    </source>
</evidence>
<dbReference type="RefSeq" id="WP_075768312.1">
    <property type="nucleotide sequence ID" value="NZ_MJIL01000101.1"/>
</dbReference>
<dbReference type="SUPFAM" id="SSF46785">
    <property type="entry name" value="Winged helix' DNA-binding domain"/>
    <property type="match status" value="1"/>
</dbReference>
<keyword evidence="3" id="KW-1185">Reference proteome</keyword>
<dbReference type="EMBL" id="MJIL01000101">
    <property type="protein sequence ID" value="OLQ69383.1"/>
    <property type="molecule type" value="Genomic_DNA"/>
</dbReference>
<accession>A0A1Q9G627</accession>
<comment type="caution">
    <text evidence="2">The sequence shown here is derived from an EMBL/GenBank/DDBJ whole genome shotgun (WGS) entry which is preliminary data.</text>
</comment>
<dbReference type="STRING" id="1903952.BIT28_20600"/>
<dbReference type="InterPro" id="IPR036388">
    <property type="entry name" value="WH-like_DNA-bd_sf"/>
</dbReference>
<dbReference type="Pfam" id="PF09012">
    <property type="entry name" value="FeoC"/>
    <property type="match status" value="1"/>
</dbReference>
<feature type="domain" description="Transcriptional regulator HTH-type FeoC" evidence="1">
    <location>
        <begin position="2"/>
        <end position="67"/>
    </location>
</feature>
<dbReference type="OrthoDB" id="467062at2"/>
<name>A0A1Q9G627_9GAMM</name>
<dbReference type="InterPro" id="IPR036390">
    <property type="entry name" value="WH_DNA-bd_sf"/>
</dbReference>
<protein>
    <submittedName>
        <fullName evidence="2">Ferrous iron transport protein C</fullName>
    </submittedName>
</protein>
<organism evidence="2 3">
    <name type="scientific">Photobacterium proteolyticum</name>
    <dbReference type="NCBI Taxonomy" id="1903952"/>
    <lineage>
        <taxon>Bacteria</taxon>
        <taxon>Pseudomonadati</taxon>
        <taxon>Pseudomonadota</taxon>
        <taxon>Gammaproteobacteria</taxon>
        <taxon>Vibrionales</taxon>
        <taxon>Vibrionaceae</taxon>
        <taxon>Photobacterium</taxon>
    </lineage>
</organism>
<proteinExistence type="predicted"/>
<evidence type="ECO:0000313" key="3">
    <source>
        <dbReference type="Proteomes" id="UP000186905"/>
    </source>
</evidence>
<sequence length="80" mass="9144">MILQRLKQYIEQHGRSSRKDLANHFGMSEDGVDTMLDVWVRKGAISKELIGCGKDICCQSAEDVWYRSQKADELSVTVLR</sequence>
<reference evidence="2 3" key="1">
    <citation type="submission" date="2016-09" db="EMBL/GenBank/DDBJ databases">
        <title>Photobacterium proteolyticum sp. nov. a protease producing bacterium isolated from ocean sediments of Laizhou Bay.</title>
        <authorList>
            <person name="Li Y."/>
        </authorList>
    </citation>
    <scope>NUCLEOTIDE SEQUENCE [LARGE SCALE GENOMIC DNA]</scope>
    <source>
        <strain evidence="2 3">13-12</strain>
    </source>
</reference>
<gene>
    <name evidence="2" type="ORF">BIT28_20600</name>
</gene>
<dbReference type="Proteomes" id="UP000186905">
    <property type="component" value="Unassembled WGS sequence"/>
</dbReference>
<evidence type="ECO:0000313" key="2">
    <source>
        <dbReference type="EMBL" id="OLQ69383.1"/>
    </source>
</evidence>
<dbReference type="Gene3D" id="1.10.10.10">
    <property type="entry name" value="Winged helix-like DNA-binding domain superfamily/Winged helix DNA-binding domain"/>
    <property type="match status" value="1"/>
</dbReference>
<dbReference type="AlphaFoldDB" id="A0A1Q9G627"/>